<dbReference type="EMBL" id="CP002117">
    <property type="protein sequence ID" value="ADN36094.1"/>
    <property type="molecule type" value="Genomic_DNA"/>
</dbReference>
<dbReference type="KEGG" id="mpi:Mpet_1334"/>
<dbReference type="RefSeq" id="WP_013329271.1">
    <property type="nucleotide sequence ID" value="NC_014507.1"/>
</dbReference>
<dbReference type="HOGENOM" id="CLU_2730439_0_0_2"/>
<evidence type="ECO:0000313" key="1">
    <source>
        <dbReference type="EMBL" id="ADN36094.1"/>
    </source>
</evidence>
<evidence type="ECO:0008006" key="3">
    <source>
        <dbReference type="Google" id="ProtNLM"/>
    </source>
</evidence>
<dbReference type="Proteomes" id="UP000006565">
    <property type="component" value="Chromosome"/>
</dbReference>
<dbReference type="GO" id="GO:0003824">
    <property type="term" value="F:catalytic activity"/>
    <property type="evidence" value="ECO:0007669"/>
    <property type="project" value="InterPro"/>
</dbReference>
<proteinExistence type="predicted"/>
<sequence>MATEKEMYELIGRAVADAEFRKKLTANPEEAAKEAGYILTDEQLAALESEDAKGIATVLEERFPKSFGKPL</sequence>
<reference evidence="1 2" key="1">
    <citation type="journal article" date="2010" name="Stand. Genomic Sci.">
        <title>Complete genome sequence of Methanoplanus petrolearius type strain (SEBR 4847).</title>
        <authorList>
            <person name="Brambilla E."/>
            <person name="Djao O.D."/>
            <person name="Daligault H."/>
            <person name="Lapidus A."/>
            <person name="Lucas S."/>
            <person name="Hammon N."/>
            <person name="Nolan M."/>
            <person name="Tice H."/>
            <person name="Cheng J.F."/>
            <person name="Han C."/>
            <person name="Tapia R."/>
            <person name="Goodwin L."/>
            <person name="Pitluck S."/>
            <person name="Liolios K."/>
            <person name="Ivanova N."/>
            <person name="Mavromatis K."/>
            <person name="Mikhailova N."/>
            <person name="Pati A."/>
            <person name="Chen A."/>
            <person name="Palaniappan K."/>
            <person name="Land M."/>
            <person name="Hauser L."/>
            <person name="Chang Y.J."/>
            <person name="Jeffries C.D."/>
            <person name="Rohde M."/>
            <person name="Spring S."/>
            <person name="Sikorski J."/>
            <person name="Goker M."/>
            <person name="Woyke T."/>
            <person name="Bristow J."/>
            <person name="Eisen J.A."/>
            <person name="Markowitz V."/>
            <person name="Hugenholtz P."/>
            <person name="Kyrpides N.C."/>
            <person name="Klenk H.P."/>
        </authorList>
    </citation>
    <scope>NUCLEOTIDE SEQUENCE [LARGE SCALE GENOMIC DNA]</scope>
    <source>
        <strain evidence="2">DSM 11571 / OCM 486 / SEBR 4847</strain>
    </source>
</reference>
<organism evidence="1 2">
    <name type="scientific">Methanolacinia petrolearia (strain DSM 11571 / OCM 486 / SEBR 4847)</name>
    <name type="common">Methanoplanus petrolearius</name>
    <dbReference type="NCBI Taxonomy" id="679926"/>
    <lineage>
        <taxon>Archaea</taxon>
        <taxon>Methanobacteriati</taxon>
        <taxon>Methanobacteriota</taxon>
        <taxon>Stenosarchaea group</taxon>
        <taxon>Methanomicrobia</taxon>
        <taxon>Methanomicrobiales</taxon>
        <taxon>Methanomicrobiaceae</taxon>
        <taxon>Methanolacinia</taxon>
    </lineage>
</organism>
<gene>
    <name evidence="1" type="ordered locus">Mpet_1334</name>
</gene>
<name>E1RES3_METP4</name>
<dbReference type="GO" id="GO:0046914">
    <property type="term" value="F:transition metal ion binding"/>
    <property type="evidence" value="ECO:0007669"/>
    <property type="project" value="InterPro"/>
</dbReference>
<dbReference type="Gene3D" id="3.90.330.10">
    <property type="entry name" value="Nitrile hydratase alpha /Thiocyanate hydrolase gamma"/>
    <property type="match status" value="1"/>
</dbReference>
<dbReference type="Pfam" id="PF14407">
    <property type="entry name" value="Frankia_peptide"/>
    <property type="match status" value="1"/>
</dbReference>
<dbReference type="NCBIfam" id="NF038399">
    <property type="entry name" value="NH_RiPP_Os17"/>
    <property type="match status" value="1"/>
</dbReference>
<dbReference type="GeneID" id="9743801"/>
<dbReference type="AlphaFoldDB" id="E1RES3"/>
<keyword evidence="2" id="KW-1185">Reference proteome</keyword>
<protein>
    <recommendedName>
        <fullName evidence="3">Nif11 domain-containing protein</fullName>
    </recommendedName>
</protein>
<accession>E1RES3</accession>
<dbReference type="STRING" id="679926.Mpet_1334"/>
<dbReference type="InterPro" id="IPR036648">
    <property type="entry name" value="CN_Hdrase_a/SCN_Hdrase_g_sf"/>
</dbReference>
<dbReference type="InterPro" id="IPR029502">
    <property type="entry name" value="Ribosomal_synth"/>
</dbReference>
<evidence type="ECO:0000313" key="2">
    <source>
        <dbReference type="Proteomes" id="UP000006565"/>
    </source>
</evidence>
<dbReference type="SUPFAM" id="SSF56209">
    <property type="entry name" value="Nitrile hydratase alpha chain"/>
    <property type="match status" value="1"/>
</dbReference>